<feature type="region of interest" description="Disordered" evidence="1">
    <location>
        <begin position="1"/>
        <end position="185"/>
    </location>
</feature>
<dbReference type="Proteomes" id="UP000242188">
    <property type="component" value="Unassembled WGS sequence"/>
</dbReference>
<evidence type="ECO:0000313" key="2">
    <source>
        <dbReference type="EMBL" id="OWF43076.1"/>
    </source>
</evidence>
<feature type="compositionally biased region" description="Basic and acidic residues" evidence="1">
    <location>
        <begin position="18"/>
        <end position="28"/>
    </location>
</feature>
<proteinExistence type="predicted"/>
<dbReference type="OrthoDB" id="6115830at2759"/>
<evidence type="ECO:0000313" key="3">
    <source>
        <dbReference type="Proteomes" id="UP000242188"/>
    </source>
</evidence>
<comment type="caution">
    <text evidence="2">The sequence shown here is derived from an EMBL/GenBank/DDBJ whole genome shotgun (WGS) entry which is preliminary data.</text>
</comment>
<reference evidence="2 3" key="1">
    <citation type="journal article" date="2017" name="Nat. Ecol. Evol.">
        <title>Scallop genome provides insights into evolution of bilaterian karyotype and development.</title>
        <authorList>
            <person name="Wang S."/>
            <person name="Zhang J."/>
            <person name="Jiao W."/>
            <person name="Li J."/>
            <person name="Xun X."/>
            <person name="Sun Y."/>
            <person name="Guo X."/>
            <person name="Huan P."/>
            <person name="Dong B."/>
            <person name="Zhang L."/>
            <person name="Hu X."/>
            <person name="Sun X."/>
            <person name="Wang J."/>
            <person name="Zhao C."/>
            <person name="Wang Y."/>
            <person name="Wang D."/>
            <person name="Huang X."/>
            <person name="Wang R."/>
            <person name="Lv J."/>
            <person name="Li Y."/>
            <person name="Zhang Z."/>
            <person name="Liu B."/>
            <person name="Lu W."/>
            <person name="Hui Y."/>
            <person name="Liang J."/>
            <person name="Zhou Z."/>
            <person name="Hou R."/>
            <person name="Li X."/>
            <person name="Liu Y."/>
            <person name="Li H."/>
            <person name="Ning X."/>
            <person name="Lin Y."/>
            <person name="Zhao L."/>
            <person name="Xing Q."/>
            <person name="Dou J."/>
            <person name="Li Y."/>
            <person name="Mao J."/>
            <person name="Guo H."/>
            <person name="Dou H."/>
            <person name="Li T."/>
            <person name="Mu C."/>
            <person name="Jiang W."/>
            <person name="Fu Q."/>
            <person name="Fu X."/>
            <person name="Miao Y."/>
            <person name="Liu J."/>
            <person name="Yu Q."/>
            <person name="Li R."/>
            <person name="Liao H."/>
            <person name="Li X."/>
            <person name="Kong Y."/>
            <person name="Jiang Z."/>
            <person name="Chourrout D."/>
            <person name="Li R."/>
            <person name="Bao Z."/>
        </authorList>
    </citation>
    <scope>NUCLEOTIDE SEQUENCE [LARGE SCALE GENOMIC DNA]</scope>
    <source>
        <strain evidence="2 3">PY_sf001</strain>
    </source>
</reference>
<gene>
    <name evidence="2" type="ORF">KP79_PYT21590</name>
</gene>
<dbReference type="AlphaFoldDB" id="A0A210Q2W4"/>
<feature type="compositionally biased region" description="Acidic residues" evidence="1">
    <location>
        <begin position="75"/>
        <end position="87"/>
    </location>
</feature>
<name>A0A210Q2W4_MIZYE</name>
<organism evidence="2 3">
    <name type="scientific">Mizuhopecten yessoensis</name>
    <name type="common">Japanese scallop</name>
    <name type="synonym">Patinopecten yessoensis</name>
    <dbReference type="NCBI Taxonomy" id="6573"/>
    <lineage>
        <taxon>Eukaryota</taxon>
        <taxon>Metazoa</taxon>
        <taxon>Spiralia</taxon>
        <taxon>Lophotrochozoa</taxon>
        <taxon>Mollusca</taxon>
        <taxon>Bivalvia</taxon>
        <taxon>Autobranchia</taxon>
        <taxon>Pteriomorphia</taxon>
        <taxon>Pectinida</taxon>
        <taxon>Pectinoidea</taxon>
        <taxon>Pectinidae</taxon>
        <taxon>Mizuhopecten</taxon>
    </lineage>
</organism>
<accession>A0A210Q2W4</accession>
<keyword evidence="3" id="KW-1185">Reference proteome</keyword>
<feature type="compositionally biased region" description="Basic and acidic residues" evidence="1">
    <location>
        <begin position="124"/>
        <end position="146"/>
    </location>
</feature>
<evidence type="ECO:0000256" key="1">
    <source>
        <dbReference type="SAM" id="MobiDB-lite"/>
    </source>
</evidence>
<protein>
    <submittedName>
        <fullName evidence="2">Uncharacterized protein</fullName>
    </submittedName>
</protein>
<dbReference type="EMBL" id="NEDP02005167">
    <property type="protein sequence ID" value="OWF43076.1"/>
    <property type="molecule type" value="Genomic_DNA"/>
</dbReference>
<feature type="compositionally biased region" description="Acidic residues" evidence="1">
    <location>
        <begin position="38"/>
        <end position="63"/>
    </location>
</feature>
<sequence length="265" mass="30530">MSRRYSTGEVEDDEFESDIFKDIEKKTQDGNGTSGSENESDEPESSENEDLLVESDEEYDEDNVATKVKTTDIAYDNEEDSDQDDAPEAVSFQSGKENAIQRMRQVMKQIDTEKMTLKNKRRHLDQQYKDQKKKKLEELSKRKLPEDFFDDLPEETNDVKSKLSSKKKKVSSVADEEEGSLADTEEDFQVSKQDFISFDNNRLSGVEVSTIQNHKQKTMSSRCKAANFRVARLSNVPRHTSKTYFAKLEKKKALKTGLEKEFMIK</sequence>
<feature type="compositionally biased region" description="Acidic residues" evidence="1">
    <location>
        <begin position="147"/>
        <end position="156"/>
    </location>
</feature>
<feature type="compositionally biased region" description="Acidic residues" evidence="1">
    <location>
        <begin position="174"/>
        <end position="185"/>
    </location>
</feature>